<dbReference type="Pfam" id="PF13565">
    <property type="entry name" value="HTH_32"/>
    <property type="match status" value="1"/>
</dbReference>
<dbReference type="AlphaFoldDB" id="A0A450TJZ4"/>
<name>A0A450TJZ4_9GAMM</name>
<dbReference type="SUPFAM" id="SSF46689">
    <property type="entry name" value="Homeodomain-like"/>
    <property type="match status" value="1"/>
</dbReference>
<dbReference type="NCBIfam" id="NF033545">
    <property type="entry name" value="transpos_IS630"/>
    <property type="match status" value="1"/>
</dbReference>
<organism evidence="2">
    <name type="scientific">Candidatus Kentrum sp. DK</name>
    <dbReference type="NCBI Taxonomy" id="2126562"/>
    <lineage>
        <taxon>Bacteria</taxon>
        <taxon>Pseudomonadati</taxon>
        <taxon>Pseudomonadota</taxon>
        <taxon>Gammaproteobacteria</taxon>
        <taxon>Candidatus Kentrum</taxon>
    </lineage>
</organism>
<dbReference type="InterPro" id="IPR047655">
    <property type="entry name" value="Transpos_IS630-like"/>
</dbReference>
<dbReference type="InterPro" id="IPR009057">
    <property type="entry name" value="Homeodomain-like_sf"/>
</dbReference>
<dbReference type="EMBL" id="CAADEX010000199">
    <property type="protein sequence ID" value="VFJ67827.1"/>
    <property type="molecule type" value="Genomic_DNA"/>
</dbReference>
<dbReference type="InterPro" id="IPR038717">
    <property type="entry name" value="Tc1-like_DDE_dom"/>
</dbReference>
<feature type="domain" description="Tc1-like transposase DDE" evidence="1">
    <location>
        <begin position="193"/>
        <end position="367"/>
    </location>
</feature>
<evidence type="ECO:0000259" key="1">
    <source>
        <dbReference type="Pfam" id="PF13358"/>
    </source>
</evidence>
<dbReference type="Pfam" id="PF13358">
    <property type="entry name" value="DDE_3"/>
    <property type="match status" value="1"/>
</dbReference>
<reference evidence="2" key="1">
    <citation type="submission" date="2019-02" db="EMBL/GenBank/DDBJ databases">
        <authorList>
            <person name="Gruber-Vodicka R. H."/>
            <person name="Seah K. B. B."/>
        </authorList>
    </citation>
    <scope>NUCLEOTIDE SEQUENCE</scope>
    <source>
        <strain evidence="2">BECK_DK47</strain>
    </source>
</reference>
<proteinExistence type="predicted"/>
<gene>
    <name evidence="2" type="ORF">BECKDK2373B_GA0170837_11994</name>
</gene>
<accession>A0A450TJZ4</accession>
<sequence>MSARNLYRINLTSLERATLERIVSRHKSPQAIVKRAQIILMANDEGMPNQQIAEYLKIAKETVTVWAKRWIERFFAPIPERLVDVPRPGRPSEITLEQWCQIMALACESPETYARPITHWTSRELTDEALKQGIINKLSAGHLRKILKRGALQPHRCRYWLNAKADERKEERIADICALYQDCPSKPEEIVFSIDEMTAIQASERIASDLPMSSGKPAALEFEYQRHGTQTLIAALQVAAGTIYGWCGDTRTEADFADVIVSLIQGNPDYSVYHIVLDQLNTHKSETLVRMVAELCQLDIDLGEKGVSGILKSMDTREEFLSQPDKRVVFHYTPKHASWMNQIEIWFRTLAGKVLRRGNFCSKKDLRTKIMAFIDYFNATMAKPFKWTYQGKPLVA</sequence>
<protein>
    <submittedName>
        <fullName evidence="2">Transposase</fullName>
    </submittedName>
</protein>
<evidence type="ECO:0000313" key="2">
    <source>
        <dbReference type="EMBL" id="VFJ67827.1"/>
    </source>
</evidence>